<dbReference type="InterPro" id="IPR013894">
    <property type="entry name" value="RMI1_OB"/>
</dbReference>
<dbReference type="GO" id="GO:0000724">
    <property type="term" value="P:double-strand break repair via homologous recombination"/>
    <property type="evidence" value="ECO:0007669"/>
    <property type="project" value="TreeGrafter"/>
</dbReference>
<dbReference type="WormBase" id="SRAE_2000111900">
    <property type="protein sequence ID" value="SRP08456"/>
    <property type="gene ID" value="WBGene00261321"/>
</dbReference>
<evidence type="ECO:0000313" key="6">
    <source>
        <dbReference type="WBParaSite" id="SRAE_2000111900.1"/>
    </source>
</evidence>
<evidence type="ECO:0000313" key="7">
    <source>
        <dbReference type="WormBase" id="SRAE_2000111900"/>
    </source>
</evidence>
<dbReference type="Proteomes" id="UP000035682">
    <property type="component" value="Unplaced"/>
</dbReference>
<dbReference type="PANTHER" id="PTHR14790:SF15">
    <property type="entry name" value="RECQ-MEDIATED GENOME INSTABILITY PROTEIN 1"/>
    <property type="match status" value="1"/>
</dbReference>
<dbReference type="OrthoDB" id="341511at2759"/>
<dbReference type="WBParaSite" id="SRAE_2000111900.1">
    <property type="protein sequence ID" value="SRAE_2000111900.1"/>
    <property type="gene ID" value="WBGene00261321"/>
</dbReference>
<reference evidence="6" key="2">
    <citation type="submission" date="2020-12" db="UniProtKB">
        <authorList>
            <consortium name="WormBaseParasite"/>
        </authorList>
    </citation>
    <scope>IDENTIFICATION</scope>
</reference>
<name>A0A090L9I6_STRRB</name>
<evidence type="ECO:0000256" key="2">
    <source>
        <dbReference type="ARBA" id="ARBA00018987"/>
    </source>
</evidence>
<evidence type="ECO:0000313" key="5">
    <source>
        <dbReference type="Proteomes" id="UP000035682"/>
    </source>
</evidence>
<dbReference type="GO" id="GO:0000712">
    <property type="term" value="P:resolution of meiotic recombination intermediates"/>
    <property type="evidence" value="ECO:0007669"/>
    <property type="project" value="TreeGrafter"/>
</dbReference>
<dbReference type="RefSeq" id="XP_024505651.1">
    <property type="nucleotide sequence ID" value="XM_024652034.1"/>
</dbReference>
<proteinExistence type="inferred from homology"/>
<evidence type="ECO:0000259" key="3">
    <source>
        <dbReference type="Pfam" id="PF08585"/>
    </source>
</evidence>
<sequence length="593" mass="68718">MEETNKYFRSKNINLRNIWFSQAIKFYNTSNLTGNITNFLIQNWLVSDIRETTIPKTLPILKRTSGQFSANHILQINSIRRIDTSFFSQYITLTEKKIDLSFFYGSNDENQNENQNEKKKSCLNNIDKKDNKRCLMFELFDGENTYFGIENEVIDFFSTSTPPGVKVHIIGMIKFQKNIIFLNKSSIVLIGGEVESLYKSNNSLNILKSELKFVNQPLLTCLKKNESFIFSYKSQKEEAMANKEISQINQIKIDSFSDIEKNNHNEEFLNNKKLSEDFENNVINANNSSFSYLEPLGTPNLSEFIIHPIPKDKINTHTINDSTSINEDVMISTLQQPKQNQSSIQNLLSVSLTKDSENSKKCNLKNESLECKKIVNEQIPCTSNFNHSEDKCLTIFLPENTNKNSFLNTYEKKDISNYDKENILKRQFNDNYDFFNTSIVDIKKMKMQKNEDNLSFEKIVSIQEAIRLASISFAAYHATVKGEVTKIINNLSVEDNQWTMKVAIIDDSKTSLECLLDNVVIQDFLEMTAEEILLLRKTNFTRQKEIAKNRLNCLLERLKLKNLVFNIHIFDSSLITPVIVKIRTFNQFIYKIC</sequence>
<feature type="domain" description="RecQ mediated genome instability protein 1 OB-fold" evidence="3">
    <location>
        <begin position="65"/>
        <end position="202"/>
    </location>
</feature>
<dbReference type="GO" id="GO:0031422">
    <property type="term" value="C:RecQ family helicase-topoisomerase III complex"/>
    <property type="evidence" value="ECO:0007669"/>
    <property type="project" value="TreeGrafter"/>
</dbReference>
<dbReference type="CTD" id="36378815"/>
<evidence type="ECO:0000313" key="4">
    <source>
        <dbReference type="EMBL" id="CEF66451.1"/>
    </source>
</evidence>
<gene>
    <name evidence="4 6 7" type="ORF">SRAE_2000111900</name>
</gene>
<organism evidence="4">
    <name type="scientific">Strongyloides ratti</name>
    <name type="common">Parasitic roundworm</name>
    <dbReference type="NCBI Taxonomy" id="34506"/>
    <lineage>
        <taxon>Eukaryota</taxon>
        <taxon>Metazoa</taxon>
        <taxon>Ecdysozoa</taxon>
        <taxon>Nematoda</taxon>
        <taxon>Chromadorea</taxon>
        <taxon>Rhabditida</taxon>
        <taxon>Tylenchina</taxon>
        <taxon>Panagrolaimomorpha</taxon>
        <taxon>Strongyloidoidea</taxon>
        <taxon>Strongyloididae</taxon>
        <taxon>Strongyloides</taxon>
    </lineage>
</organism>
<protein>
    <recommendedName>
        <fullName evidence="2">RecQ-mediated genome instability protein 1</fullName>
    </recommendedName>
</protein>
<dbReference type="GeneID" id="36378815"/>
<dbReference type="PANTHER" id="PTHR14790">
    <property type="entry name" value="RECQ-MEDIATED GENOME INSTABILITY PROTEIN 1 RMI1"/>
    <property type="match status" value="1"/>
</dbReference>
<reference evidence="4 5" key="1">
    <citation type="submission" date="2014-09" db="EMBL/GenBank/DDBJ databases">
        <authorList>
            <person name="Martin A.A."/>
        </authorList>
    </citation>
    <scope>NUCLEOTIDE SEQUENCE</scope>
    <source>
        <strain evidence="5">ED321</strain>
        <strain evidence="4">ED321 Heterogonic</strain>
    </source>
</reference>
<dbReference type="GO" id="GO:0016604">
    <property type="term" value="C:nuclear body"/>
    <property type="evidence" value="ECO:0007669"/>
    <property type="project" value="TreeGrafter"/>
</dbReference>
<dbReference type="InterPro" id="IPR042470">
    <property type="entry name" value="RMI1_N_C_sf"/>
</dbReference>
<keyword evidence="5" id="KW-1185">Reference proteome</keyword>
<dbReference type="OMA" id="IWEVEFF"/>
<comment type="similarity">
    <text evidence="1">Belongs to the RMI1 family.</text>
</comment>
<dbReference type="AlphaFoldDB" id="A0A090L9I6"/>
<dbReference type="STRING" id="34506.A0A090L9I6"/>
<dbReference type="Gene3D" id="2.40.50.770">
    <property type="entry name" value="RecQ-mediated genome instability protein Rmi1, C-terminal domain"/>
    <property type="match status" value="1"/>
</dbReference>
<evidence type="ECO:0000256" key="1">
    <source>
        <dbReference type="ARBA" id="ARBA00006395"/>
    </source>
</evidence>
<dbReference type="EMBL" id="LN609529">
    <property type="protein sequence ID" value="CEF66451.1"/>
    <property type="molecule type" value="Genomic_DNA"/>
</dbReference>
<accession>A0A090L9I6</accession>
<dbReference type="Pfam" id="PF08585">
    <property type="entry name" value="RMI1_N_C"/>
    <property type="match status" value="1"/>
</dbReference>